<proteinExistence type="predicted"/>
<dbReference type="GO" id="GO:0070273">
    <property type="term" value="F:phosphatidylinositol-4-phosphate binding"/>
    <property type="evidence" value="ECO:0007669"/>
    <property type="project" value="InterPro"/>
</dbReference>
<comment type="caution">
    <text evidence="5">The sequence shown here is derived from an EMBL/GenBank/DDBJ whole genome shotgun (WGS) entry which is preliminary data.</text>
</comment>
<dbReference type="InterPro" id="IPR038261">
    <property type="entry name" value="GPP34-like_sf"/>
</dbReference>
<dbReference type="EMBL" id="JACHJV010000001">
    <property type="protein sequence ID" value="MBB4923929.1"/>
    <property type="molecule type" value="Genomic_DNA"/>
</dbReference>
<dbReference type="InterPro" id="IPR008628">
    <property type="entry name" value="GPP34-like"/>
</dbReference>
<dbReference type="RefSeq" id="WP_184935957.1">
    <property type="nucleotide sequence ID" value="NZ_JACHJV010000001.1"/>
</dbReference>
<accession>A0A7W7R2B7</accession>
<comment type="subcellular location">
    <subcellularLocation>
        <location evidence="1">Golgi apparatus membrane</location>
        <topology evidence="1">Peripheral membrane protein</topology>
        <orientation evidence="1">Cytoplasmic side</orientation>
    </subcellularLocation>
</comment>
<dbReference type="Proteomes" id="UP000540506">
    <property type="component" value="Unassembled WGS sequence"/>
</dbReference>
<dbReference type="GO" id="GO:0012505">
    <property type="term" value="C:endomembrane system"/>
    <property type="evidence" value="ECO:0007669"/>
    <property type="project" value="UniProtKB-ARBA"/>
</dbReference>
<reference evidence="5 6" key="1">
    <citation type="submission" date="2020-08" db="EMBL/GenBank/DDBJ databases">
        <title>Sequencing the genomes of 1000 actinobacteria strains.</title>
        <authorList>
            <person name="Klenk H.-P."/>
        </authorList>
    </citation>
    <scope>NUCLEOTIDE SEQUENCE [LARGE SCALE GENOMIC DNA]</scope>
    <source>
        <strain evidence="5 6">DSM 41654</strain>
    </source>
</reference>
<evidence type="ECO:0000256" key="2">
    <source>
        <dbReference type="ARBA" id="ARBA00023034"/>
    </source>
</evidence>
<evidence type="ECO:0000256" key="3">
    <source>
        <dbReference type="ARBA" id="ARBA00023121"/>
    </source>
</evidence>
<dbReference type="GO" id="GO:0005737">
    <property type="term" value="C:cytoplasm"/>
    <property type="evidence" value="ECO:0007669"/>
    <property type="project" value="UniProtKB-ARBA"/>
</dbReference>
<sequence>MDLPETLPGKLYLLAYPPDAERQRNRTPLSLLLRAAALTDLLQRGLLADQDGRPQPDRPAPSRLDPVLRTVLDQIAESKPHGWEYWVRRNDRAITHAVRDRLSEEGYLDLREYRVLGLFPALRPLPRDQSVRQRLGAEIEAAFTGPAQQVEPWRAAAIALAAAAELRTVLTRQRQRAEQARIAELTTLTGPVPAALRRAIRARRAAYSG</sequence>
<keyword evidence="3" id="KW-0446">Lipid-binding</keyword>
<evidence type="ECO:0000256" key="4">
    <source>
        <dbReference type="ARBA" id="ARBA00023136"/>
    </source>
</evidence>
<dbReference type="Pfam" id="PF05719">
    <property type="entry name" value="GPP34"/>
    <property type="match status" value="1"/>
</dbReference>
<dbReference type="AlphaFoldDB" id="A0A7W7R2B7"/>
<evidence type="ECO:0000313" key="5">
    <source>
        <dbReference type="EMBL" id="MBB4923929.1"/>
    </source>
</evidence>
<dbReference type="Gene3D" id="1.10.3630.10">
    <property type="entry name" value="yeast vps74-n-term truncation variant domain like"/>
    <property type="match status" value="1"/>
</dbReference>
<name>A0A7W7R2B7_KITKI</name>
<organism evidence="5 6">
    <name type="scientific">Kitasatospora kifunensis</name>
    <name type="common">Streptomyces kifunensis</name>
    <dbReference type="NCBI Taxonomy" id="58351"/>
    <lineage>
        <taxon>Bacteria</taxon>
        <taxon>Bacillati</taxon>
        <taxon>Actinomycetota</taxon>
        <taxon>Actinomycetes</taxon>
        <taxon>Kitasatosporales</taxon>
        <taxon>Streptomycetaceae</taxon>
        <taxon>Kitasatospora</taxon>
    </lineage>
</organism>
<keyword evidence="2" id="KW-0333">Golgi apparatus</keyword>
<keyword evidence="6" id="KW-1185">Reference proteome</keyword>
<evidence type="ECO:0008006" key="7">
    <source>
        <dbReference type="Google" id="ProtNLM"/>
    </source>
</evidence>
<gene>
    <name evidence="5" type="ORF">FHR34_002922</name>
</gene>
<protein>
    <recommendedName>
        <fullName evidence="7">GPP34 family phosphoprotein</fullName>
    </recommendedName>
</protein>
<evidence type="ECO:0000256" key="1">
    <source>
        <dbReference type="ARBA" id="ARBA00004255"/>
    </source>
</evidence>
<evidence type="ECO:0000313" key="6">
    <source>
        <dbReference type="Proteomes" id="UP000540506"/>
    </source>
</evidence>
<keyword evidence="4" id="KW-0472">Membrane</keyword>